<gene>
    <name evidence="3" type="ORF">HEB94_008337</name>
</gene>
<dbReference type="EMBL" id="JADBEM010000001">
    <property type="protein sequence ID" value="MBE1611489.1"/>
    <property type="molecule type" value="Genomic_DNA"/>
</dbReference>
<dbReference type="InterPro" id="IPR018768">
    <property type="entry name" value="DUF2344"/>
</dbReference>
<dbReference type="Proteomes" id="UP000638648">
    <property type="component" value="Unassembled WGS sequence"/>
</dbReference>
<feature type="region of interest" description="Disordered" evidence="1">
    <location>
        <begin position="255"/>
        <end position="296"/>
    </location>
</feature>
<keyword evidence="4" id="KW-1185">Reference proteome</keyword>
<evidence type="ECO:0000313" key="3">
    <source>
        <dbReference type="EMBL" id="MBE1611489.1"/>
    </source>
</evidence>
<sequence length="296" mass="31576">MGEDPGVRQTAGGVGAGVEGGHDRPSARVGDEMSPTPTPPDRNTPPTVQRLRFRYAKRGRLRFTSHRDFQRALERAVRRAGVPIAYSAGFSPHPKISYAGAAPTGSASEAEYAELGVSVRCDPDALRAGLDAALPPGLDVVEVVEARANSLAERLEASVWEIAMPADSADDVAAAVPMFLAREVVEVERLTKNGLRVFDIRDAVRRLELHRPDPAGAPRPGGSEDFTIPCAILQVVVRHGTPAVRPDDVLAGLRLASGSELPPPHRMTRRSQGPWDEESGTVGDPLAPDRDASVTS</sequence>
<evidence type="ECO:0000313" key="4">
    <source>
        <dbReference type="Proteomes" id="UP000638648"/>
    </source>
</evidence>
<feature type="region of interest" description="Disordered" evidence="1">
    <location>
        <begin position="1"/>
        <end position="48"/>
    </location>
</feature>
<dbReference type="Pfam" id="PF10105">
    <property type="entry name" value="DUF2344"/>
    <property type="match status" value="1"/>
</dbReference>
<comment type="caution">
    <text evidence="3">The sequence shown here is derived from an EMBL/GenBank/DDBJ whole genome shotgun (WGS) entry which is preliminary data.</text>
</comment>
<feature type="compositionally biased region" description="Basic and acidic residues" evidence="1">
    <location>
        <begin position="287"/>
        <end position="296"/>
    </location>
</feature>
<reference evidence="3" key="1">
    <citation type="submission" date="2020-10" db="EMBL/GenBank/DDBJ databases">
        <title>Sequencing the genomes of 1000 actinobacteria strains.</title>
        <authorList>
            <person name="Klenk H.-P."/>
        </authorList>
    </citation>
    <scope>NUCLEOTIDE SEQUENCE</scope>
    <source>
        <strain evidence="3">DSM 45354</strain>
    </source>
</reference>
<organism evidence="3 4">
    <name type="scientific">Actinopolymorpha pittospori</name>
    <dbReference type="NCBI Taxonomy" id="648752"/>
    <lineage>
        <taxon>Bacteria</taxon>
        <taxon>Bacillati</taxon>
        <taxon>Actinomycetota</taxon>
        <taxon>Actinomycetes</taxon>
        <taxon>Propionibacteriales</taxon>
        <taxon>Actinopolymorphaceae</taxon>
        <taxon>Actinopolymorpha</taxon>
    </lineage>
</organism>
<feature type="domain" description="DUF2344" evidence="2">
    <location>
        <begin position="50"/>
        <end position="246"/>
    </location>
</feature>
<protein>
    <submittedName>
        <fullName evidence="3">Radical SAM-linked protein</fullName>
    </submittedName>
</protein>
<feature type="compositionally biased region" description="Basic and acidic residues" evidence="1">
    <location>
        <begin position="20"/>
        <end position="31"/>
    </location>
</feature>
<accession>A0A927N3N4</accession>
<proteinExistence type="predicted"/>
<evidence type="ECO:0000259" key="2">
    <source>
        <dbReference type="Pfam" id="PF10105"/>
    </source>
</evidence>
<dbReference type="NCBIfam" id="TIGR03936">
    <property type="entry name" value="sam_1_link_chp"/>
    <property type="match status" value="1"/>
</dbReference>
<name>A0A927N3N4_9ACTN</name>
<dbReference type="RefSeq" id="WP_420481557.1">
    <property type="nucleotide sequence ID" value="NZ_BAABJL010000178.1"/>
</dbReference>
<evidence type="ECO:0000256" key="1">
    <source>
        <dbReference type="SAM" id="MobiDB-lite"/>
    </source>
</evidence>
<dbReference type="AlphaFoldDB" id="A0A927N3N4"/>